<keyword evidence="4 9" id="KW-0812">Transmembrane</keyword>
<comment type="similarity">
    <text evidence="9">Belongs to the pannexin family.</text>
</comment>
<dbReference type="InterPro" id="IPR000990">
    <property type="entry name" value="Innexin"/>
</dbReference>
<dbReference type="PROSITE" id="PS51013">
    <property type="entry name" value="PANNEXIN"/>
    <property type="match status" value="1"/>
</dbReference>
<comment type="caution">
    <text evidence="10">The sequence shown here is derived from an EMBL/GenBank/DDBJ whole genome shotgun (WGS) entry which is preliminary data.</text>
</comment>
<dbReference type="GO" id="GO:0034220">
    <property type="term" value="P:monoatomic ion transmembrane transport"/>
    <property type="evidence" value="ECO:0007669"/>
    <property type="project" value="UniProtKB-KW"/>
</dbReference>
<dbReference type="GO" id="GO:0005921">
    <property type="term" value="C:gap junction"/>
    <property type="evidence" value="ECO:0007669"/>
    <property type="project" value="UniProtKB-UniRule"/>
</dbReference>
<sequence length="115" mass="13989">VLCDFTIREPNHPKESHRYTVQCVLPFNLFNQQLFTYLYFWLVILSLFNFISIAKWIYRMSPYNNFNYLQRRLNLHILTDSQNTEVDLRRKFVYQYLKGDGTFMLRLVASNVSDY</sequence>
<feature type="non-terminal residue" evidence="10">
    <location>
        <position position="115"/>
    </location>
</feature>
<feature type="transmembrane region" description="Helical" evidence="9">
    <location>
        <begin position="38"/>
        <end position="58"/>
    </location>
</feature>
<comment type="subcellular location">
    <subcellularLocation>
        <location evidence="1 9">Cell membrane</location>
        <topology evidence="1 9">Multi-pass membrane protein</topology>
    </subcellularLocation>
</comment>
<dbReference type="EMBL" id="CAJOBI010338831">
    <property type="protein sequence ID" value="CAF5209984.1"/>
    <property type="molecule type" value="Genomic_DNA"/>
</dbReference>
<comment type="function">
    <text evidence="9">Structural component of the gap junctions.</text>
</comment>
<evidence type="ECO:0000313" key="11">
    <source>
        <dbReference type="Proteomes" id="UP000676336"/>
    </source>
</evidence>
<evidence type="ECO:0000256" key="1">
    <source>
        <dbReference type="ARBA" id="ARBA00004651"/>
    </source>
</evidence>
<dbReference type="GO" id="GO:0005886">
    <property type="term" value="C:plasma membrane"/>
    <property type="evidence" value="ECO:0007669"/>
    <property type="project" value="UniProtKB-SubCell"/>
</dbReference>
<dbReference type="PANTHER" id="PTHR11893">
    <property type="entry name" value="INNEXIN"/>
    <property type="match status" value="1"/>
</dbReference>
<gene>
    <name evidence="9" type="primary">inx</name>
    <name evidence="10" type="ORF">SMN809_LOCUS78037</name>
</gene>
<evidence type="ECO:0000256" key="5">
    <source>
        <dbReference type="ARBA" id="ARBA00022989"/>
    </source>
</evidence>
<keyword evidence="7 9" id="KW-0472">Membrane</keyword>
<keyword evidence="3" id="KW-1003">Cell membrane</keyword>
<keyword evidence="5 9" id="KW-1133">Transmembrane helix</keyword>
<evidence type="ECO:0000313" key="10">
    <source>
        <dbReference type="EMBL" id="CAF5209984.1"/>
    </source>
</evidence>
<keyword evidence="6 9" id="KW-0406">Ion transport</keyword>
<evidence type="ECO:0000256" key="3">
    <source>
        <dbReference type="ARBA" id="ARBA00022475"/>
    </source>
</evidence>
<evidence type="ECO:0000256" key="6">
    <source>
        <dbReference type="ARBA" id="ARBA00023065"/>
    </source>
</evidence>
<evidence type="ECO:0000256" key="7">
    <source>
        <dbReference type="ARBA" id="ARBA00023136"/>
    </source>
</evidence>
<evidence type="ECO:0000256" key="9">
    <source>
        <dbReference type="RuleBase" id="RU010713"/>
    </source>
</evidence>
<reference evidence="10" key="1">
    <citation type="submission" date="2021-02" db="EMBL/GenBank/DDBJ databases">
        <authorList>
            <person name="Nowell W R."/>
        </authorList>
    </citation>
    <scope>NUCLEOTIDE SEQUENCE</scope>
</reference>
<dbReference type="AlphaFoldDB" id="A0A8S3IZR8"/>
<proteinExistence type="inferred from homology"/>
<evidence type="ECO:0000256" key="2">
    <source>
        <dbReference type="ARBA" id="ARBA00022448"/>
    </source>
</evidence>
<evidence type="ECO:0000256" key="8">
    <source>
        <dbReference type="ARBA" id="ARBA00023303"/>
    </source>
</evidence>
<keyword evidence="2 9" id="KW-0813">Transport</keyword>
<accession>A0A8S3IZR8</accession>
<keyword evidence="8 9" id="KW-0407">Ion channel</keyword>
<comment type="caution">
    <text evidence="9">Lacks conserved residue(s) required for the propagation of feature annotation.</text>
</comment>
<dbReference type="PANTHER" id="PTHR11893:SF36">
    <property type="entry name" value="INNEXIN-5"/>
    <property type="match status" value="1"/>
</dbReference>
<feature type="non-terminal residue" evidence="10">
    <location>
        <position position="1"/>
    </location>
</feature>
<protein>
    <recommendedName>
        <fullName evidence="9">Innexin</fullName>
    </recommendedName>
</protein>
<evidence type="ECO:0000256" key="4">
    <source>
        <dbReference type="ARBA" id="ARBA00022692"/>
    </source>
</evidence>
<organism evidence="10 11">
    <name type="scientific">Rotaria magnacalcarata</name>
    <dbReference type="NCBI Taxonomy" id="392030"/>
    <lineage>
        <taxon>Eukaryota</taxon>
        <taxon>Metazoa</taxon>
        <taxon>Spiralia</taxon>
        <taxon>Gnathifera</taxon>
        <taxon>Rotifera</taxon>
        <taxon>Eurotatoria</taxon>
        <taxon>Bdelloidea</taxon>
        <taxon>Philodinida</taxon>
        <taxon>Philodinidae</taxon>
        <taxon>Rotaria</taxon>
    </lineage>
</organism>
<name>A0A8S3IZR8_9BILA</name>
<dbReference type="Pfam" id="PF00876">
    <property type="entry name" value="Innexin"/>
    <property type="match status" value="1"/>
</dbReference>
<dbReference type="Proteomes" id="UP000676336">
    <property type="component" value="Unassembled WGS sequence"/>
</dbReference>